<keyword evidence="7 10" id="KW-0788">Thiol protease</keyword>
<evidence type="ECO:0000256" key="3">
    <source>
        <dbReference type="ARBA" id="ARBA00012759"/>
    </source>
</evidence>
<evidence type="ECO:0000256" key="7">
    <source>
        <dbReference type="ARBA" id="ARBA00022807"/>
    </source>
</evidence>
<dbReference type="GO" id="GO:0016579">
    <property type="term" value="P:protein deubiquitination"/>
    <property type="evidence" value="ECO:0007669"/>
    <property type="project" value="TreeGrafter"/>
</dbReference>
<dbReference type="GO" id="GO:0006511">
    <property type="term" value="P:ubiquitin-dependent protein catabolic process"/>
    <property type="evidence" value="ECO:0007669"/>
    <property type="project" value="UniProtKB-UniRule"/>
</dbReference>
<keyword evidence="14" id="KW-1185">Reference proteome</keyword>
<keyword evidence="6 10" id="KW-0378">Hydrolase</keyword>
<gene>
    <name evidence="13" type="ORF">OCTVUL_1B022757</name>
</gene>
<feature type="domain" description="UCH catalytic" evidence="12">
    <location>
        <begin position="8"/>
        <end position="231"/>
    </location>
</feature>
<proteinExistence type="inferred from homology"/>
<evidence type="ECO:0000256" key="5">
    <source>
        <dbReference type="ARBA" id="ARBA00022786"/>
    </source>
</evidence>
<dbReference type="PANTHER" id="PTHR10589:SF17">
    <property type="entry name" value="UBIQUITIN CARBOXYL-TERMINAL HYDROLASE"/>
    <property type="match status" value="1"/>
</dbReference>
<dbReference type="FunFam" id="3.40.532.10:FF:000006">
    <property type="entry name" value="Ubiquitin carboxyl-terminal hydrolase"/>
    <property type="match status" value="1"/>
</dbReference>
<dbReference type="PRINTS" id="PR00707">
    <property type="entry name" value="UBCTHYDRLASE"/>
</dbReference>
<evidence type="ECO:0000256" key="2">
    <source>
        <dbReference type="ARBA" id="ARBA00009326"/>
    </source>
</evidence>
<evidence type="ECO:0000256" key="1">
    <source>
        <dbReference type="ARBA" id="ARBA00000707"/>
    </source>
</evidence>
<dbReference type="InterPro" id="IPR038765">
    <property type="entry name" value="Papain-like_cys_pep_sf"/>
</dbReference>
<sequence>MASDSKQFWIPLESNPEIFILFFSQVLNKFSWNVGVPSSYKFLDVYDLDKELLDTIKKPLAVMLLYPLTQKAIDNPIGKVEEKSELYFIRQTIGNACGTIALVHALANNADKINFKDDGYMKKFIAETKSMTPEEKASYLEFNREMGVVHEDCAQEGQTQAPPRDQAVVRHFITLISRNNKLYELDGRKEGPVCHGEINKESFLESAAAMVKKFMARDPEEMDFSVMALAED</sequence>
<feature type="site" description="Transition state stabilizer" evidence="10">
    <location>
        <position position="91"/>
    </location>
</feature>
<dbReference type="CDD" id="cd09616">
    <property type="entry name" value="Peptidase_C12_UCH_L1_L3"/>
    <property type="match status" value="1"/>
</dbReference>
<evidence type="ECO:0000256" key="8">
    <source>
        <dbReference type="ARBA" id="ARBA00055560"/>
    </source>
</evidence>
<dbReference type="EMBL" id="OX597820">
    <property type="protein sequence ID" value="CAI9725440.1"/>
    <property type="molecule type" value="Genomic_DNA"/>
</dbReference>
<keyword evidence="5 10" id="KW-0833">Ubl conjugation pathway</keyword>
<dbReference type="InterPro" id="IPR057254">
    <property type="entry name" value="UCH_AS"/>
</dbReference>
<evidence type="ECO:0000313" key="14">
    <source>
        <dbReference type="Proteomes" id="UP001162480"/>
    </source>
</evidence>
<dbReference type="PROSITE" id="PS52048">
    <property type="entry name" value="UCH_DOMAIN"/>
    <property type="match status" value="1"/>
</dbReference>
<dbReference type="SUPFAM" id="SSF54001">
    <property type="entry name" value="Cysteine proteinases"/>
    <property type="match status" value="1"/>
</dbReference>
<dbReference type="AlphaFoldDB" id="A0AA36B012"/>
<dbReference type="InterPro" id="IPR001578">
    <property type="entry name" value="Peptidase_C12_UCH"/>
</dbReference>
<accession>A0AA36B012</accession>
<reference evidence="13" key="1">
    <citation type="submission" date="2023-08" db="EMBL/GenBank/DDBJ databases">
        <authorList>
            <person name="Alioto T."/>
            <person name="Alioto T."/>
            <person name="Gomez Garrido J."/>
        </authorList>
    </citation>
    <scope>NUCLEOTIDE SEQUENCE</scope>
</reference>
<dbReference type="Proteomes" id="UP001162480">
    <property type="component" value="Chromosome 7"/>
</dbReference>
<dbReference type="Pfam" id="PF01088">
    <property type="entry name" value="Peptidase_C12"/>
    <property type="match status" value="1"/>
</dbReference>
<dbReference type="GO" id="GO:0005737">
    <property type="term" value="C:cytoplasm"/>
    <property type="evidence" value="ECO:0007669"/>
    <property type="project" value="TreeGrafter"/>
</dbReference>
<dbReference type="InterPro" id="IPR036959">
    <property type="entry name" value="Peptidase_C12_UCH_sf"/>
</dbReference>
<comment type="similarity">
    <text evidence="2 10 11">Belongs to the peptidase C12 family.</text>
</comment>
<evidence type="ECO:0000256" key="11">
    <source>
        <dbReference type="RuleBase" id="RU361215"/>
    </source>
</evidence>
<evidence type="ECO:0000259" key="12">
    <source>
        <dbReference type="PROSITE" id="PS52048"/>
    </source>
</evidence>
<evidence type="ECO:0000256" key="6">
    <source>
        <dbReference type="ARBA" id="ARBA00022801"/>
    </source>
</evidence>
<evidence type="ECO:0000313" key="13">
    <source>
        <dbReference type="EMBL" id="CAI9725440.1"/>
    </source>
</evidence>
<feature type="active site" description="Proton donor" evidence="10">
    <location>
        <position position="171"/>
    </location>
</feature>
<name>A0AA36B012_OCTVU</name>
<dbReference type="EC" id="3.4.19.12" evidence="3 11"/>
<protein>
    <recommendedName>
        <fullName evidence="9 11">Ubiquitin carboxyl-terminal hydrolase</fullName>
        <ecNumber evidence="3 11">3.4.19.12</ecNumber>
    </recommendedName>
</protein>
<evidence type="ECO:0000256" key="9">
    <source>
        <dbReference type="ARBA" id="ARBA00073226"/>
    </source>
</evidence>
<evidence type="ECO:0000256" key="4">
    <source>
        <dbReference type="ARBA" id="ARBA00022670"/>
    </source>
</evidence>
<dbReference type="PROSITE" id="PS00140">
    <property type="entry name" value="UCH_1"/>
    <property type="match status" value="1"/>
</dbReference>
<dbReference type="PANTHER" id="PTHR10589">
    <property type="entry name" value="UBIQUITIN CARBOXYL-TERMINAL HYDROLASE"/>
    <property type="match status" value="1"/>
</dbReference>
<feature type="active site" description="Nucleophile" evidence="10">
    <location>
        <position position="97"/>
    </location>
</feature>
<dbReference type="Gene3D" id="3.40.532.10">
    <property type="entry name" value="Peptidase C12, ubiquitin carboxyl-terminal hydrolase"/>
    <property type="match status" value="1"/>
</dbReference>
<comment type="function">
    <text evidence="8">Ubiquitin-protein hydrolase is involved both in the processing of ubiquitin precursors and of ubiquitinated proteins. This enzyme is a thiol protease that recognizes and hydrolyzes a peptide bond at the C-terminal glycine of ubiquitin.</text>
</comment>
<comment type="catalytic activity">
    <reaction evidence="1 10 11">
        <text>Thiol-dependent hydrolysis of ester, thioester, amide, peptide and isopeptide bonds formed by the C-terminal Gly of ubiquitin (a 76-residue protein attached to proteins as an intracellular targeting signal).</text>
        <dbReference type="EC" id="3.4.19.12"/>
    </reaction>
</comment>
<organism evidence="13 14">
    <name type="scientific">Octopus vulgaris</name>
    <name type="common">Common octopus</name>
    <dbReference type="NCBI Taxonomy" id="6645"/>
    <lineage>
        <taxon>Eukaryota</taxon>
        <taxon>Metazoa</taxon>
        <taxon>Spiralia</taxon>
        <taxon>Lophotrochozoa</taxon>
        <taxon>Mollusca</taxon>
        <taxon>Cephalopoda</taxon>
        <taxon>Coleoidea</taxon>
        <taxon>Octopodiformes</taxon>
        <taxon>Octopoda</taxon>
        <taxon>Incirrata</taxon>
        <taxon>Octopodidae</taxon>
        <taxon>Octopus</taxon>
    </lineage>
</organism>
<dbReference type="GO" id="GO:0004843">
    <property type="term" value="F:cysteine-type deubiquitinase activity"/>
    <property type="evidence" value="ECO:0007669"/>
    <property type="project" value="UniProtKB-UniRule"/>
</dbReference>
<keyword evidence="4 10" id="KW-0645">Protease</keyword>
<evidence type="ECO:0000256" key="10">
    <source>
        <dbReference type="PROSITE-ProRule" id="PRU01393"/>
    </source>
</evidence>
<feature type="site" description="Important for enzyme activity" evidence="10">
    <location>
        <position position="186"/>
    </location>
</feature>